<protein>
    <submittedName>
        <fullName evidence="2">GM25279</fullName>
    </submittedName>
</protein>
<feature type="compositionally biased region" description="Pro residues" evidence="1">
    <location>
        <begin position="75"/>
        <end position="84"/>
    </location>
</feature>
<proteinExistence type="predicted"/>
<dbReference type="HOGENOM" id="CLU_1847240_0_0_1"/>
<gene>
    <name evidence="2" type="primary">Dsec\GM25279</name>
    <name evidence="2" type="ORF">Dsec_GM25279</name>
</gene>
<feature type="compositionally biased region" description="Low complexity" evidence="1">
    <location>
        <begin position="50"/>
        <end position="74"/>
    </location>
</feature>
<keyword evidence="3" id="KW-1185">Reference proteome</keyword>
<dbReference type="PROSITE" id="PS51257">
    <property type="entry name" value="PROKAR_LIPOPROTEIN"/>
    <property type="match status" value="1"/>
</dbReference>
<accession>B4HEF1</accession>
<dbReference type="STRING" id="7238.B4HEF1"/>
<dbReference type="AlphaFoldDB" id="B4HEF1"/>
<name>B4HEF1_DROSE</name>
<evidence type="ECO:0000313" key="3">
    <source>
        <dbReference type="Proteomes" id="UP000001292"/>
    </source>
</evidence>
<dbReference type="EMBL" id="CH480815">
    <property type="protein sequence ID" value="EDW41105.1"/>
    <property type="molecule type" value="Genomic_DNA"/>
</dbReference>
<sequence>MKLTIATIALENDASSQLGCSYFTGSFSCFQDKPNVLLCRRRLAVKLKTSTTTRKPATTTTTCKPTTTTTTRKPTTPPKPPSTPKPTNKPCGCKSCGPGGEPCTGCAKRDALCRDLNGLLRNLERQVRQCVCGQPDWLL</sequence>
<evidence type="ECO:0000313" key="2">
    <source>
        <dbReference type="EMBL" id="EDW41105.1"/>
    </source>
</evidence>
<reference evidence="2 3" key="1">
    <citation type="journal article" date="2007" name="Nature">
        <title>Evolution of genes and genomes on the Drosophila phylogeny.</title>
        <authorList>
            <consortium name="Drosophila 12 Genomes Consortium"/>
            <person name="Clark A.G."/>
            <person name="Eisen M.B."/>
            <person name="Smith D.R."/>
            <person name="Bergman C.M."/>
            <person name="Oliver B."/>
            <person name="Markow T.A."/>
            <person name="Kaufman T.C."/>
            <person name="Kellis M."/>
            <person name="Gelbart W."/>
            <person name="Iyer V.N."/>
            <person name="Pollard D.A."/>
            <person name="Sackton T.B."/>
            <person name="Larracuente A.M."/>
            <person name="Singh N.D."/>
            <person name="Abad J.P."/>
            <person name="Abt D.N."/>
            <person name="Adryan B."/>
            <person name="Aguade M."/>
            <person name="Akashi H."/>
            <person name="Anderson W.W."/>
            <person name="Aquadro C.F."/>
            <person name="Ardell D.H."/>
            <person name="Arguello R."/>
            <person name="Artieri C.G."/>
            <person name="Barbash D.A."/>
            <person name="Barker D."/>
            <person name="Barsanti P."/>
            <person name="Batterham P."/>
            <person name="Batzoglou S."/>
            <person name="Begun D."/>
            <person name="Bhutkar A."/>
            <person name="Blanco E."/>
            <person name="Bosak S.A."/>
            <person name="Bradley R.K."/>
            <person name="Brand A.D."/>
            <person name="Brent M.R."/>
            <person name="Brooks A.N."/>
            <person name="Brown R.H."/>
            <person name="Butlin R.K."/>
            <person name="Caggese C."/>
            <person name="Calvi B.R."/>
            <person name="Bernardo de Carvalho A."/>
            <person name="Caspi A."/>
            <person name="Castrezana S."/>
            <person name="Celniker S.E."/>
            <person name="Chang J.L."/>
            <person name="Chapple C."/>
            <person name="Chatterji S."/>
            <person name="Chinwalla A."/>
            <person name="Civetta A."/>
            <person name="Clifton S.W."/>
            <person name="Comeron J.M."/>
            <person name="Costello J.C."/>
            <person name="Coyne J.A."/>
            <person name="Daub J."/>
            <person name="David R.G."/>
            <person name="Delcher A.L."/>
            <person name="Delehaunty K."/>
            <person name="Do C.B."/>
            <person name="Ebling H."/>
            <person name="Edwards K."/>
            <person name="Eickbush T."/>
            <person name="Evans J.D."/>
            <person name="Filipski A."/>
            <person name="Findeiss S."/>
            <person name="Freyhult E."/>
            <person name="Fulton L."/>
            <person name="Fulton R."/>
            <person name="Garcia A.C."/>
            <person name="Gardiner A."/>
            <person name="Garfield D.A."/>
            <person name="Garvin B.E."/>
            <person name="Gibson G."/>
            <person name="Gilbert D."/>
            <person name="Gnerre S."/>
            <person name="Godfrey J."/>
            <person name="Good R."/>
            <person name="Gotea V."/>
            <person name="Gravely B."/>
            <person name="Greenberg A.J."/>
            <person name="Griffiths-Jones S."/>
            <person name="Gross S."/>
            <person name="Guigo R."/>
            <person name="Gustafson E.A."/>
            <person name="Haerty W."/>
            <person name="Hahn M.W."/>
            <person name="Halligan D.L."/>
            <person name="Halpern A.L."/>
            <person name="Halter G.M."/>
            <person name="Han M.V."/>
            <person name="Heger A."/>
            <person name="Hillier L."/>
            <person name="Hinrichs A.S."/>
            <person name="Holmes I."/>
            <person name="Hoskins R.A."/>
            <person name="Hubisz M.J."/>
            <person name="Hultmark D."/>
            <person name="Huntley M.A."/>
            <person name="Jaffe D.B."/>
            <person name="Jagadeeshan S."/>
            <person name="Jeck W.R."/>
            <person name="Johnson J."/>
            <person name="Jones C.D."/>
            <person name="Jordan W.C."/>
            <person name="Karpen G.H."/>
            <person name="Kataoka E."/>
            <person name="Keightley P.D."/>
            <person name="Kheradpour P."/>
            <person name="Kirkness E.F."/>
            <person name="Koerich L.B."/>
            <person name="Kristiansen K."/>
            <person name="Kudrna D."/>
            <person name="Kulathinal R.J."/>
            <person name="Kumar S."/>
            <person name="Kwok R."/>
            <person name="Lander E."/>
            <person name="Langley C.H."/>
            <person name="Lapoint R."/>
            <person name="Lazzaro B.P."/>
            <person name="Lee S.J."/>
            <person name="Levesque L."/>
            <person name="Li R."/>
            <person name="Lin C.F."/>
            <person name="Lin M.F."/>
            <person name="Lindblad-Toh K."/>
            <person name="Llopart A."/>
            <person name="Long M."/>
            <person name="Low L."/>
            <person name="Lozovsky E."/>
            <person name="Lu J."/>
            <person name="Luo M."/>
            <person name="Machado C.A."/>
            <person name="Makalowski W."/>
            <person name="Marzo M."/>
            <person name="Matsuda M."/>
            <person name="Matzkin L."/>
            <person name="McAllister B."/>
            <person name="McBride C.S."/>
            <person name="McKernan B."/>
            <person name="McKernan K."/>
            <person name="Mendez-Lago M."/>
            <person name="Minx P."/>
            <person name="Mollenhauer M.U."/>
            <person name="Montooth K."/>
            <person name="Mount S.M."/>
            <person name="Mu X."/>
            <person name="Myers E."/>
            <person name="Negre B."/>
            <person name="Newfeld S."/>
            <person name="Nielsen R."/>
            <person name="Noor M.A."/>
            <person name="O'Grady P."/>
            <person name="Pachter L."/>
            <person name="Papaceit M."/>
            <person name="Parisi M.J."/>
            <person name="Parisi M."/>
            <person name="Parts L."/>
            <person name="Pedersen J.S."/>
            <person name="Pesole G."/>
            <person name="Phillippy A.M."/>
            <person name="Ponting C.P."/>
            <person name="Pop M."/>
            <person name="Porcelli D."/>
            <person name="Powell J.R."/>
            <person name="Prohaska S."/>
            <person name="Pruitt K."/>
            <person name="Puig M."/>
            <person name="Quesneville H."/>
            <person name="Ram K.R."/>
            <person name="Rand D."/>
            <person name="Rasmussen M.D."/>
            <person name="Reed L.K."/>
            <person name="Reenan R."/>
            <person name="Reily A."/>
            <person name="Remington K.A."/>
            <person name="Rieger T.T."/>
            <person name="Ritchie M.G."/>
            <person name="Robin C."/>
            <person name="Rogers Y.H."/>
            <person name="Rohde C."/>
            <person name="Rozas J."/>
            <person name="Rubenfield M.J."/>
            <person name="Ruiz A."/>
            <person name="Russo S."/>
            <person name="Salzberg S.L."/>
            <person name="Sanchez-Gracia A."/>
            <person name="Saranga D.J."/>
            <person name="Sato H."/>
            <person name="Schaeffer S.W."/>
            <person name="Schatz M.C."/>
            <person name="Schlenke T."/>
            <person name="Schwartz R."/>
            <person name="Segarra C."/>
            <person name="Singh R.S."/>
            <person name="Sirot L."/>
            <person name="Sirota M."/>
            <person name="Sisneros N.B."/>
            <person name="Smith C.D."/>
            <person name="Smith T.F."/>
            <person name="Spieth J."/>
            <person name="Stage D.E."/>
            <person name="Stark A."/>
            <person name="Stephan W."/>
            <person name="Strausberg R.L."/>
            <person name="Strempel S."/>
            <person name="Sturgill D."/>
            <person name="Sutton G."/>
            <person name="Sutton G.G."/>
            <person name="Tao W."/>
            <person name="Teichmann S."/>
            <person name="Tobari Y.N."/>
            <person name="Tomimura Y."/>
            <person name="Tsolas J.M."/>
            <person name="Valente V.L."/>
            <person name="Venter E."/>
            <person name="Venter J.C."/>
            <person name="Vicario S."/>
            <person name="Vieira F.G."/>
            <person name="Vilella A.J."/>
            <person name="Villasante A."/>
            <person name="Walenz B."/>
            <person name="Wang J."/>
            <person name="Wasserman M."/>
            <person name="Watts T."/>
            <person name="Wilson D."/>
            <person name="Wilson R.K."/>
            <person name="Wing R.A."/>
            <person name="Wolfner M.F."/>
            <person name="Wong A."/>
            <person name="Wong G.K."/>
            <person name="Wu C.I."/>
            <person name="Wu G."/>
            <person name="Yamamoto D."/>
            <person name="Yang H.P."/>
            <person name="Yang S.P."/>
            <person name="Yorke J.A."/>
            <person name="Yoshida K."/>
            <person name="Zdobnov E."/>
            <person name="Zhang P."/>
            <person name="Zhang Y."/>
            <person name="Zimin A.V."/>
            <person name="Baldwin J."/>
            <person name="Abdouelleil A."/>
            <person name="Abdulkadir J."/>
            <person name="Abebe A."/>
            <person name="Abera B."/>
            <person name="Abreu J."/>
            <person name="Acer S.C."/>
            <person name="Aftuck L."/>
            <person name="Alexander A."/>
            <person name="An P."/>
            <person name="Anderson E."/>
            <person name="Anderson S."/>
            <person name="Arachi H."/>
            <person name="Azer M."/>
            <person name="Bachantsang P."/>
            <person name="Barry A."/>
            <person name="Bayul T."/>
            <person name="Berlin A."/>
            <person name="Bessette D."/>
            <person name="Bloom T."/>
            <person name="Blye J."/>
            <person name="Boguslavskiy L."/>
            <person name="Bonnet C."/>
            <person name="Boukhgalter B."/>
            <person name="Bourzgui I."/>
            <person name="Brown A."/>
            <person name="Cahill P."/>
            <person name="Channer S."/>
            <person name="Cheshatsang Y."/>
            <person name="Chuda L."/>
            <person name="Citroen M."/>
            <person name="Collymore A."/>
            <person name="Cooke P."/>
            <person name="Costello M."/>
            <person name="D'Aco K."/>
            <person name="Daza R."/>
            <person name="De Haan G."/>
            <person name="DeGray S."/>
            <person name="DeMaso C."/>
            <person name="Dhargay N."/>
            <person name="Dooley K."/>
            <person name="Dooley E."/>
            <person name="Doricent M."/>
            <person name="Dorje P."/>
            <person name="Dorjee K."/>
            <person name="Dupes A."/>
            <person name="Elong R."/>
            <person name="Falk J."/>
            <person name="Farina A."/>
            <person name="Faro S."/>
            <person name="Ferguson D."/>
            <person name="Fisher S."/>
            <person name="Foley C.D."/>
            <person name="Franke A."/>
            <person name="Friedrich D."/>
            <person name="Gadbois L."/>
            <person name="Gearin G."/>
            <person name="Gearin C.R."/>
            <person name="Giannoukos G."/>
            <person name="Goode T."/>
            <person name="Graham J."/>
            <person name="Grandbois E."/>
            <person name="Grewal S."/>
            <person name="Gyaltsen K."/>
            <person name="Hafez N."/>
            <person name="Hagos B."/>
            <person name="Hall J."/>
            <person name="Henson C."/>
            <person name="Hollinger A."/>
            <person name="Honan T."/>
            <person name="Huard M.D."/>
            <person name="Hughes L."/>
            <person name="Hurhula B."/>
            <person name="Husby M.E."/>
            <person name="Kamat A."/>
            <person name="Kanga B."/>
            <person name="Kashin S."/>
            <person name="Khazanovich D."/>
            <person name="Kisner P."/>
            <person name="Lance K."/>
            <person name="Lara M."/>
            <person name="Lee W."/>
            <person name="Lennon N."/>
            <person name="Letendre F."/>
            <person name="LeVine R."/>
            <person name="Lipovsky A."/>
            <person name="Liu X."/>
            <person name="Liu J."/>
            <person name="Liu S."/>
            <person name="Lokyitsang T."/>
            <person name="Lokyitsang Y."/>
            <person name="Lubonja R."/>
            <person name="Lui A."/>
            <person name="MacDonald P."/>
            <person name="Magnisalis V."/>
            <person name="Maru K."/>
            <person name="Matthews C."/>
            <person name="McCusker W."/>
            <person name="McDonough S."/>
            <person name="Mehta T."/>
            <person name="Meldrim J."/>
            <person name="Meneus L."/>
            <person name="Mihai O."/>
            <person name="Mihalev A."/>
            <person name="Mihova T."/>
            <person name="Mittelman R."/>
            <person name="Mlenga V."/>
            <person name="Montmayeur A."/>
            <person name="Mulrain L."/>
            <person name="Navidi A."/>
            <person name="Naylor J."/>
            <person name="Negash T."/>
            <person name="Nguyen T."/>
            <person name="Nguyen N."/>
            <person name="Nicol R."/>
            <person name="Norbu C."/>
            <person name="Norbu N."/>
            <person name="Novod N."/>
            <person name="O'Neill B."/>
            <person name="Osman S."/>
            <person name="Markiewicz E."/>
            <person name="Oyono O.L."/>
            <person name="Patti C."/>
            <person name="Phunkhang P."/>
            <person name="Pierre F."/>
            <person name="Priest M."/>
            <person name="Raghuraman S."/>
            <person name="Rege F."/>
            <person name="Reyes R."/>
            <person name="Rise C."/>
            <person name="Rogov P."/>
            <person name="Ross K."/>
            <person name="Ryan E."/>
            <person name="Settipalli S."/>
            <person name="Shea T."/>
            <person name="Sherpa N."/>
            <person name="Shi L."/>
            <person name="Shih D."/>
            <person name="Sparrow T."/>
            <person name="Spaulding J."/>
            <person name="Stalker J."/>
            <person name="Stange-Thomann N."/>
            <person name="Stavropoulos S."/>
            <person name="Stone C."/>
            <person name="Strader C."/>
            <person name="Tesfaye S."/>
            <person name="Thomson T."/>
            <person name="Thoulutsang Y."/>
            <person name="Thoulutsang D."/>
            <person name="Topham K."/>
            <person name="Topping I."/>
            <person name="Tsamla T."/>
            <person name="Vassiliev H."/>
            <person name="Vo A."/>
            <person name="Wangchuk T."/>
            <person name="Wangdi T."/>
            <person name="Weiand M."/>
            <person name="Wilkinson J."/>
            <person name="Wilson A."/>
            <person name="Yadav S."/>
            <person name="Young G."/>
            <person name="Yu Q."/>
            <person name="Zembek L."/>
            <person name="Zhong D."/>
            <person name="Zimmer A."/>
            <person name="Zwirko Z."/>
            <person name="Jaffe D.B."/>
            <person name="Alvarez P."/>
            <person name="Brockman W."/>
            <person name="Butler J."/>
            <person name="Chin C."/>
            <person name="Gnerre S."/>
            <person name="Grabherr M."/>
            <person name="Kleber M."/>
            <person name="Mauceli E."/>
            <person name="MacCallum I."/>
        </authorList>
    </citation>
    <scope>NUCLEOTIDE SEQUENCE [LARGE SCALE GENOMIC DNA]</scope>
    <source>
        <strain evidence="3">Rob3c / Tucson 14021-0248.25</strain>
    </source>
</reference>
<dbReference type="Proteomes" id="UP000001292">
    <property type="component" value="Unassembled WGS sequence"/>
</dbReference>
<feature type="region of interest" description="Disordered" evidence="1">
    <location>
        <begin position="50"/>
        <end position="90"/>
    </location>
</feature>
<evidence type="ECO:0000256" key="1">
    <source>
        <dbReference type="SAM" id="MobiDB-lite"/>
    </source>
</evidence>
<organism evidence="3">
    <name type="scientific">Drosophila sechellia</name>
    <name type="common">Fruit fly</name>
    <dbReference type="NCBI Taxonomy" id="7238"/>
    <lineage>
        <taxon>Eukaryota</taxon>
        <taxon>Metazoa</taxon>
        <taxon>Ecdysozoa</taxon>
        <taxon>Arthropoda</taxon>
        <taxon>Hexapoda</taxon>
        <taxon>Insecta</taxon>
        <taxon>Pterygota</taxon>
        <taxon>Neoptera</taxon>
        <taxon>Endopterygota</taxon>
        <taxon>Diptera</taxon>
        <taxon>Brachycera</taxon>
        <taxon>Muscomorpha</taxon>
        <taxon>Ephydroidea</taxon>
        <taxon>Drosophilidae</taxon>
        <taxon>Drosophila</taxon>
        <taxon>Sophophora</taxon>
    </lineage>
</organism>